<evidence type="ECO:0000256" key="1">
    <source>
        <dbReference type="ARBA" id="ARBA00004613"/>
    </source>
</evidence>
<dbReference type="OrthoDB" id="199913at2759"/>
<evidence type="ECO:0000256" key="5">
    <source>
        <dbReference type="SAM" id="SignalP"/>
    </source>
</evidence>
<dbReference type="Proteomes" id="UP000515158">
    <property type="component" value="Unplaced"/>
</dbReference>
<dbReference type="GO" id="GO:0005615">
    <property type="term" value="C:extracellular space"/>
    <property type="evidence" value="ECO:0007669"/>
    <property type="project" value="TreeGrafter"/>
</dbReference>
<accession>A0A6P9AEH5</accession>
<dbReference type="GO" id="GO:0016042">
    <property type="term" value="P:lipid catabolic process"/>
    <property type="evidence" value="ECO:0007669"/>
    <property type="project" value="TreeGrafter"/>
</dbReference>
<dbReference type="InterPro" id="IPR013818">
    <property type="entry name" value="Lipase"/>
</dbReference>
<evidence type="ECO:0000256" key="2">
    <source>
        <dbReference type="ARBA" id="ARBA00010701"/>
    </source>
</evidence>
<feature type="domain" description="Lipase" evidence="6">
    <location>
        <begin position="29"/>
        <end position="302"/>
    </location>
</feature>
<sequence>MQSTLLCLSAVVLGAAAQSGTPENAFPLIHFILYTNSQNLSYPIANASDLPADPSFDTNKPTALYVHGWRESNQSESAGVMSRAFLQRGSHNFILLDWGPYVAGPYFTSYQRLPAVGAAVGAAVMRMVDAGLSPETFWPIGHSLGGQLCGNLAGNINFTLNRMTGLDPAVSANPAIPQLSRDDAVLVDVIHTDAGFNGYDGNDGTIDFWPNGGRRPQPGCRFGETDFYNALTLCSHQRSWRFFAESVNSETAFPAVSCPSWLAFQSGSCPVDDNNIVYMGYAAADTNHTGTFYLRTAASQPYGLGMGGARPLV</sequence>
<dbReference type="PANTHER" id="PTHR11610">
    <property type="entry name" value="LIPASE"/>
    <property type="match status" value="1"/>
</dbReference>
<evidence type="ECO:0000256" key="3">
    <source>
        <dbReference type="ARBA" id="ARBA00022525"/>
    </source>
</evidence>
<dbReference type="InterPro" id="IPR000734">
    <property type="entry name" value="TAG_lipase"/>
</dbReference>
<dbReference type="KEGG" id="tpal:117654286"/>
<comment type="similarity">
    <text evidence="2 4">Belongs to the AB hydrolase superfamily. Lipase family.</text>
</comment>
<keyword evidence="3" id="KW-0964">Secreted</keyword>
<protein>
    <submittedName>
        <fullName evidence="8">Pancreatic triacylglycerol lipase-like</fullName>
    </submittedName>
</protein>
<dbReference type="InParanoid" id="A0A6P9AEH5"/>
<dbReference type="Gene3D" id="3.40.50.1820">
    <property type="entry name" value="alpha/beta hydrolase"/>
    <property type="match status" value="1"/>
</dbReference>
<dbReference type="GO" id="GO:0017171">
    <property type="term" value="F:serine hydrolase activity"/>
    <property type="evidence" value="ECO:0007669"/>
    <property type="project" value="TreeGrafter"/>
</dbReference>
<evidence type="ECO:0000313" key="8">
    <source>
        <dbReference type="RefSeq" id="XP_034256703.1"/>
    </source>
</evidence>
<gene>
    <name evidence="8" type="primary">LOC117654286</name>
</gene>
<dbReference type="RefSeq" id="XP_034256703.1">
    <property type="nucleotide sequence ID" value="XM_034400812.1"/>
</dbReference>
<dbReference type="InterPro" id="IPR029058">
    <property type="entry name" value="AB_hydrolase_fold"/>
</dbReference>
<dbReference type="GO" id="GO:0016298">
    <property type="term" value="F:lipase activity"/>
    <property type="evidence" value="ECO:0007669"/>
    <property type="project" value="InterPro"/>
</dbReference>
<organism evidence="8">
    <name type="scientific">Thrips palmi</name>
    <name type="common">Melon thrips</name>
    <dbReference type="NCBI Taxonomy" id="161013"/>
    <lineage>
        <taxon>Eukaryota</taxon>
        <taxon>Metazoa</taxon>
        <taxon>Ecdysozoa</taxon>
        <taxon>Arthropoda</taxon>
        <taxon>Hexapoda</taxon>
        <taxon>Insecta</taxon>
        <taxon>Pterygota</taxon>
        <taxon>Neoptera</taxon>
        <taxon>Paraneoptera</taxon>
        <taxon>Thysanoptera</taxon>
        <taxon>Terebrantia</taxon>
        <taxon>Thripoidea</taxon>
        <taxon>Thripidae</taxon>
        <taxon>Thrips</taxon>
    </lineage>
</organism>
<keyword evidence="7" id="KW-1185">Reference proteome</keyword>
<dbReference type="AlphaFoldDB" id="A0A6P9AEH5"/>
<evidence type="ECO:0000259" key="6">
    <source>
        <dbReference type="Pfam" id="PF00151"/>
    </source>
</evidence>
<feature type="chain" id="PRO_5028477460" evidence="5">
    <location>
        <begin position="18"/>
        <end position="313"/>
    </location>
</feature>
<dbReference type="Pfam" id="PF00151">
    <property type="entry name" value="Lipase"/>
    <property type="match status" value="1"/>
</dbReference>
<keyword evidence="5" id="KW-0732">Signal</keyword>
<evidence type="ECO:0000313" key="7">
    <source>
        <dbReference type="Proteomes" id="UP000515158"/>
    </source>
</evidence>
<dbReference type="GeneID" id="117654286"/>
<feature type="signal peptide" evidence="5">
    <location>
        <begin position="1"/>
        <end position="17"/>
    </location>
</feature>
<dbReference type="PANTHER" id="PTHR11610:SF37">
    <property type="entry name" value="GH01208P"/>
    <property type="match status" value="1"/>
</dbReference>
<name>A0A6P9AEH5_THRPL</name>
<proteinExistence type="inferred from homology"/>
<evidence type="ECO:0000256" key="4">
    <source>
        <dbReference type="RuleBase" id="RU004262"/>
    </source>
</evidence>
<comment type="subcellular location">
    <subcellularLocation>
        <location evidence="1">Secreted</location>
    </subcellularLocation>
</comment>
<reference evidence="8" key="1">
    <citation type="submission" date="2025-08" db="UniProtKB">
        <authorList>
            <consortium name="RefSeq"/>
        </authorList>
    </citation>
    <scope>IDENTIFICATION</scope>
    <source>
        <tissue evidence="8">Total insect</tissue>
    </source>
</reference>
<dbReference type="FunCoup" id="A0A6P9AEH5">
    <property type="interactions" value="14"/>
</dbReference>
<dbReference type="SUPFAM" id="SSF53474">
    <property type="entry name" value="alpha/beta-Hydrolases"/>
    <property type="match status" value="1"/>
</dbReference>